<name>A0A3P8IPU0_9TREM</name>
<evidence type="ECO:0000313" key="1">
    <source>
        <dbReference type="EMBL" id="VDP59733.1"/>
    </source>
</evidence>
<sequence length="51" mass="5877">MNSVKDPIDAQHQNQQVEFRKDRLCTDQITTLGIIAEQSVEWNSSLIPQLH</sequence>
<organism evidence="1 2">
    <name type="scientific">Schistosoma curassoni</name>
    <dbReference type="NCBI Taxonomy" id="6186"/>
    <lineage>
        <taxon>Eukaryota</taxon>
        <taxon>Metazoa</taxon>
        <taxon>Spiralia</taxon>
        <taxon>Lophotrochozoa</taxon>
        <taxon>Platyhelminthes</taxon>
        <taxon>Trematoda</taxon>
        <taxon>Digenea</taxon>
        <taxon>Strigeidida</taxon>
        <taxon>Schistosomatoidea</taxon>
        <taxon>Schistosomatidae</taxon>
        <taxon>Schistosoma</taxon>
    </lineage>
</organism>
<dbReference type="EMBL" id="UZAK01037812">
    <property type="protein sequence ID" value="VDP59733.1"/>
    <property type="molecule type" value="Genomic_DNA"/>
</dbReference>
<proteinExistence type="predicted"/>
<gene>
    <name evidence="1" type="ORF">SCUD_LOCUS15634</name>
</gene>
<accession>A0A3P8IPU0</accession>
<dbReference type="Proteomes" id="UP000279833">
    <property type="component" value="Unassembled WGS sequence"/>
</dbReference>
<dbReference type="AlphaFoldDB" id="A0A3P8IPU0"/>
<protein>
    <submittedName>
        <fullName evidence="1">Uncharacterized protein</fullName>
    </submittedName>
</protein>
<keyword evidence="2" id="KW-1185">Reference proteome</keyword>
<reference evidence="1 2" key="1">
    <citation type="submission" date="2018-11" db="EMBL/GenBank/DDBJ databases">
        <authorList>
            <consortium name="Pathogen Informatics"/>
        </authorList>
    </citation>
    <scope>NUCLEOTIDE SEQUENCE [LARGE SCALE GENOMIC DNA]</scope>
    <source>
        <strain>Dakar</strain>
        <strain evidence="2">Senegal</strain>
    </source>
</reference>
<evidence type="ECO:0000313" key="2">
    <source>
        <dbReference type="Proteomes" id="UP000279833"/>
    </source>
</evidence>